<accession>W4QQH1</accession>
<sequence>MSTGTESTKELKQLPVTPVNPANWLKQNLFSSWFNSILTVLIGSVLFLILKSTLTWVFLEADWSVIERNLKLFAVGQYPKEELWRVWTCLGIVSFLAGLSAGIYKGLARTMLIGILIIYGCSVMIPFISVNSRLWLITNIAIMLIAYLLANKFQPLKRFSWIGWILAFPLSVFLLHGFGLLPIVKTNVWGGFLLTILVALVAIVLSFPLGVLLALGRTSKLPIIKWISVVYIELIRGVPLITVLFMAQVMLPLFLPAGITIDNLIRVMVGFTLFSAAYVAENVRGGLQSIPNSQYEAARALGLNTVKTTSFVILPQALRVTIPSMVGHSISMLKDTTLVAIVGLVDILGIGRSIIANPEFLGRQMEVFLFVAFVFWILCYFMSYMSRKLELAIKTSR</sequence>
<gene>
    <name evidence="9" type="ORF">JCM9157_1406</name>
</gene>
<dbReference type="CDD" id="cd06261">
    <property type="entry name" value="TM_PBP2"/>
    <property type="match status" value="1"/>
</dbReference>
<dbReference type="InterPro" id="IPR035906">
    <property type="entry name" value="MetI-like_sf"/>
</dbReference>
<protein>
    <submittedName>
        <fullName evidence="9">Amino acid ABC transporter</fullName>
    </submittedName>
</protein>
<dbReference type="GO" id="GO:0022857">
    <property type="term" value="F:transmembrane transporter activity"/>
    <property type="evidence" value="ECO:0007669"/>
    <property type="project" value="InterPro"/>
</dbReference>
<keyword evidence="6 7" id="KW-0472">Membrane</keyword>
<dbReference type="Gene3D" id="1.10.3720.10">
    <property type="entry name" value="MetI-like"/>
    <property type="match status" value="1"/>
</dbReference>
<dbReference type="Pfam" id="PF00528">
    <property type="entry name" value="BPD_transp_1"/>
    <property type="match status" value="1"/>
</dbReference>
<evidence type="ECO:0000313" key="10">
    <source>
        <dbReference type="Proteomes" id="UP000018896"/>
    </source>
</evidence>
<dbReference type="NCBIfam" id="TIGR01726">
    <property type="entry name" value="HEQRo_perm_3TM"/>
    <property type="match status" value="1"/>
</dbReference>
<evidence type="ECO:0000256" key="4">
    <source>
        <dbReference type="ARBA" id="ARBA00022692"/>
    </source>
</evidence>
<comment type="subcellular location">
    <subcellularLocation>
        <location evidence="1 7">Cell membrane</location>
        <topology evidence="1 7">Multi-pass membrane protein</topology>
    </subcellularLocation>
</comment>
<feature type="transmembrane region" description="Helical" evidence="7">
    <location>
        <begin position="189"/>
        <end position="215"/>
    </location>
</feature>
<keyword evidence="4 7" id="KW-0812">Transmembrane</keyword>
<dbReference type="PROSITE" id="PS50928">
    <property type="entry name" value="ABC_TM1"/>
    <property type="match status" value="1"/>
</dbReference>
<dbReference type="SUPFAM" id="SSF161098">
    <property type="entry name" value="MetI-like"/>
    <property type="match status" value="1"/>
</dbReference>
<dbReference type="Proteomes" id="UP000018896">
    <property type="component" value="Unassembled WGS sequence"/>
</dbReference>
<feature type="transmembrane region" description="Helical" evidence="7">
    <location>
        <begin position="337"/>
        <end position="355"/>
    </location>
</feature>
<dbReference type="PANTHER" id="PTHR30614">
    <property type="entry name" value="MEMBRANE COMPONENT OF AMINO ACID ABC TRANSPORTER"/>
    <property type="match status" value="1"/>
</dbReference>
<dbReference type="GO" id="GO:0043190">
    <property type="term" value="C:ATP-binding cassette (ABC) transporter complex"/>
    <property type="evidence" value="ECO:0007669"/>
    <property type="project" value="InterPro"/>
</dbReference>
<name>W4QQH1_HALA3</name>
<feature type="transmembrane region" description="Helical" evidence="7">
    <location>
        <begin position="84"/>
        <end position="104"/>
    </location>
</feature>
<feature type="domain" description="ABC transmembrane type-1" evidence="8">
    <location>
        <begin position="192"/>
        <end position="386"/>
    </location>
</feature>
<organism evidence="9 10">
    <name type="scientific">Halalkalibacter akibai (strain ATCC 43226 / DSM 21942 / CIP 109018 / JCM 9157 / 1139)</name>
    <name type="common">Bacillus akibai</name>
    <dbReference type="NCBI Taxonomy" id="1236973"/>
    <lineage>
        <taxon>Bacteria</taxon>
        <taxon>Bacillati</taxon>
        <taxon>Bacillota</taxon>
        <taxon>Bacilli</taxon>
        <taxon>Bacillales</taxon>
        <taxon>Bacillaceae</taxon>
        <taxon>Halalkalibacter</taxon>
    </lineage>
</organism>
<dbReference type="EMBL" id="BAUV01000007">
    <property type="protein sequence ID" value="GAE34355.1"/>
    <property type="molecule type" value="Genomic_DNA"/>
</dbReference>
<dbReference type="STRING" id="1236973.JCM9157_1406"/>
<keyword evidence="3" id="KW-1003">Cell membrane</keyword>
<evidence type="ECO:0000256" key="2">
    <source>
        <dbReference type="ARBA" id="ARBA00022448"/>
    </source>
</evidence>
<dbReference type="GO" id="GO:0006865">
    <property type="term" value="P:amino acid transport"/>
    <property type="evidence" value="ECO:0007669"/>
    <property type="project" value="TreeGrafter"/>
</dbReference>
<feature type="transmembrane region" description="Helical" evidence="7">
    <location>
        <begin position="134"/>
        <end position="150"/>
    </location>
</feature>
<feature type="transmembrane region" description="Helical" evidence="7">
    <location>
        <begin position="367"/>
        <end position="385"/>
    </location>
</feature>
<evidence type="ECO:0000256" key="1">
    <source>
        <dbReference type="ARBA" id="ARBA00004651"/>
    </source>
</evidence>
<evidence type="ECO:0000256" key="6">
    <source>
        <dbReference type="ARBA" id="ARBA00023136"/>
    </source>
</evidence>
<evidence type="ECO:0000256" key="5">
    <source>
        <dbReference type="ARBA" id="ARBA00022989"/>
    </source>
</evidence>
<keyword evidence="10" id="KW-1185">Reference proteome</keyword>
<comment type="caution">
    <text evidence="9">The sequence shown here is derived from an EMBL/GenBank/DDBJ whole genome shotgun (WGS) entry which is preliminary data.</text>
</comment>
<evidence type="ECO:0000256" key="7">
    <source>
        <dbReference type="RuleBase" id="RU363032"/>
    </source>
</evidence>
<evidence type="ECO:0000313" key="9">
    <source>
        <dbReference type="EMBL" id="GAE34355.1"/>
    </source>
</evidence>
<dbReference type="InterPro" id="IPR043429">
    <property type="entry name" value="ArtM/GltK/GlnP/TcyL/YhdX-like"/>
</dbReference>
<dbReference type="eggNOG" id="COG0765">
    <property type="taxonomic scope" value="Bacteria"/>
</dbReference>
<evidence type="ECO:0000256" key="3">
    <source>
        <dbReference type="ARBA" id="ARBA00022475"/>
    </source>
</evidence>
<comment type="similarity">
    <text evidence="7">Belongs to the binding-protein-dependent transport system permease family.</text>
</comment>
<proteinExistence type="inferred from homology"/>
<dbReference type="InterPro" id="IPR010065">
    <property type="entry name" value="AA_ABC_transptr_permease_3TM"/>
</dbReference>
<feature type="transmembrane region" description="Helical" evidence="7">
    <location>
        <begin position="227"/>
        <end position="251"/>
    </location>
</feature>
<reference evidence="9 10" key="1">
    <citation type="journal article" date="2014" name="Genome Announc.">
        <title>Draft Genome Sequences of Three Alkaliphilic Bacillus Strains, Bacillus wakoensis JCM 9140T, Bacillus akibai JCM 9157T, and Bacillus hemicellulosilyticus JCM 9152T.</title>
        <authorList>
            <person name="Yuki M."/>
            <person name="Oshima K."/>
            <person name="Suda W."/>
            <person name="Oshida Y."/>
            <person name="Kitamura K."/>
            <person name="Iida T."/>
            <person name="Hattori M."/>
            <person name="Ohkuma M."/>
        </authorList>
    </citation>
    <scope>NUCLEOTIDE SEQUENCE [LARGE SCALE GENOMIC DNA]</scope>
    <source>
        <strain evidence="9 10">JCM 9157</strain>
    </source>
</reference>
<dbReference type="InterPro" id="IPR000515">
    <property type="entry name" value="MetI-like"/>
</dbReference>
<dbReference type="OrthoDB" id="9805999at2"/>
<dbReference type="RefSeq" id="WP_035663182.1">
    <property type="nucleotide sequence ID" value="NZ_BAUV01000007.1"/>
</dbReference>
<feature type="transmembrane region" description="Helical" evidence="7">
    <location>
        <begin position="33"/>
        <end position="59"/>
    </location>
</feature>
<feature type="transmembrane region" description="Helical" evidence="7">
    <location>
        <begin position="162"/>
        <end position="183"/>
    </location>
</feature>
<dbReference type="AlphaFoldDB" id="W4QQH1"/>
<feature type="transmembrane region" description="Helical" evidence="7">
    <location>
        <begin position="111"/>
        <end position="128"/>
    </location>
</feature>
<keyword evidence="2 7" id="KW-0813">Transport</keyword>
<keyword evidence="5 7" id="KW-1133">Transmembrane helix</keyword>
<dbReference type="PANTHER" id="PTHR30614:SF41">
    <property type="entry name" value="INNER MEMBRANE AMINO-ACID ABC TRANSPORTER PERMEASE PROTEIN YHDY"/>
    <property type="match status" value="1"/>
</dbReference>
<evidence type="ECO:0000259" key="8">
    <source>
        <dbReference type="PROSITE" id="PS50928"/>
    </source>
</evidence>